<dbReference type="EMBL" id="CYGX02000042">
    <property type="protein sequence ID" value="SIT43277.1"/>
    <property type="molecule type" value="Genomic_DNA"/>
</dbReference>
<organism evidence="2 3">
    <name type="scientific">Paraburkholderia ribeironis</name>
    <dbReference type="NCBI Taxonomy" id="1247936"/>
    <lineage>
        <taxon>Bacteria</taxon>
        <taxon>Pseudomonadati</taxon>
        <taxon>Pseudomonadota</taxon>
        <taxon>Betaproteobacteria</taxon>
        <taxon>Burkholderiales</taxon>
        <taxon>Burkholderiaceae</taxon>
        <taxon>Paraburkholderia</taxon>
    </lineage>
</organism>
<accession>A0A1N7S765</accession>
<keyword evidence="3" id="KW-1185">Reference proteome</keyword>
<evidence type="ECO:0000313" key="2">
    <source>
        <dbReference type="EMBL" id="SIT43277.1"/>
    </source>
</evidence>
<proteinExistence type="predicted"/>
<gene>
    <name evidence="2" type="ORF">BN2475_420031</name>
</gene>
<name>A0A1N7S765_9BURK</name>
<feature type="compositionally biased region" description="Basic and acidic residues" evidence="1">
    <location>
        <begin position="1"/>
        <end position="10"/>
    </location>
</feature>
<reference evidence="2 3" key="1">
    <citation type="submission" date="2016-12" db="EMBL/GenBank/DDBJ databases">
        <authorList>
            <person name="Song W.-J."/>
            <person name="Kurnit D.M."/>
        </authorList>
    </citation>
    <scope>NUCLEOTIDE SEQUENCE [LARGE SCALE GENOMIC DNA]</scope>
    <source>
        <strain evidence="2 3">STM7296</strain>
    </source>
</reference>
<dbReference type="AlphaFoldDB" id="A0A1N7S765"/>
<dbReference type="Proteomes" id="UP000187012">
    <property type="component" value="Unassembled WGS sequence"/>
</dbReference>
<sequence length="58" mass="6352">MIEDELRRTLIEPLLPRPGPRGKSDPGRPRGEFVVLCAGGGAPARSESRWVSSIDQTH</sequence>
<evidence type="ECO:0000256" key="1">
    <source>
        <dbReference type="SAM" id="MobiDB-lite"/>
    </source>
</evidence>
<feature type="region of interest" description="Disordered" evidence="1">
    <location>
        <begin position="1"/>
        <end position="34"/>
    </location>
</feature>
<protein>
    <submittedName>
        <fullName evidence="2">Uncharacterized protein</fullName>
    </submittedName>
</protein>
<evidence type="ECO:0000313" key="3">
    <source>
        <dbReference type="Proteomes" id="UP000187012"/>
    </source>
</evidence>
<feature type="compositionally biased region" description="Basic and acidic residues" evidence="1">
    <location>
        <begin position="22"/>
        <end position="31"/>
    </location>
</feature>
<dbReference type="STRING" id="1247936.BN2475_420031"/>